<keyword evidence="2" id="KW-1185">Reference proteome</keyword>
<gene>
    <name evidence="1" type="ORF">GT037_009403</name>
</gene>
<dbReference type="RefSeq" id="XP_038782725.1">
    <property type="nucleotide sequence ID" value="XM_038934450.1"/>
</dbReference>
<evidence type="ECO:0000313" key="1">
    <source>
        <dbReference type="EMBL" id="KAF7672372.1"/>
    </source>
</evidence>
<comment type="caution">
    <text evidence="1">The sequence shown here is derived from an EMBL/GenBank/DDBJ whole genome shotgun (WGS) entry which is preliminary data.</text>
</comment>
<evidence type="ECO:0000313" key="2">
    <source>
        <dbReference type="Proteomes" id="UP000596902"/>
    </source>
</evidence>
<reference evidence="1" key="1">
    <citation type="submission" date="2020-01" db="EMBL/GenBank/DDBJ databases">
        <authorList>
            <person name="Feng Z.H.Z."/>
        </authorList>
    </citation>
    <scope>NUCLEOTIDE SEQUENCE</scope>
    <source>
        <strain evidence="1">CBS107.38</strain>
    </source>
</reference>
<reference evidence="1" key="2">
    <citation type="submission" date="2020-08" db="EMBL/GenBank/DDBJ databases">
        <title>Draft Genome Sequence of Cumin Blight Pathogen Alternaria burnsii.</title>
        <authorList>
            <person name="Feng Z."/>
        </authorList>
    </citation>
    <scope>NUCLEOTIDE SEQUENCE</scope>
    <source>
        <strain evidence="1">CBS107.38</strain>
    </source>
</reference>
<dbReference type="GeneID" id="62207628"/>
<dbReference type="Proteomes" id="UP000596902">
    <property type="component" value="Unassembled WGS sequence"/>
</dbReference>
<proteinExistence type="predicted"/>
<organism evidence="1 2">
    <name type="scientific">Alternaria burnsii</name>
    <dbReference type="NCBI Taxonomy" id="1187904"/>
    <lineage>
        <taxon>Eukaryota</taxon>
        <taxon>Fungi</taxon>
        <taxon>Dikarya</taxon>
        <taxon>Ascomycota</taxon>
        <taxon>Pezizomycotina</taxon>
        <taxon>Dothideomycetes</taxon>
        <taxon>Pleosporomycetidae</taxon>
        <taxon>Pleosporales</taxon>
        <taxon>Pleosporineae</taxon>
        <taxon>Pleosporaceae</taxon>
        <taxon>Alternaria</taxon>
        <taxon>Alternaria sect. Alternaria</taxon>
    </lineage>
</organism>
<protein>
    <submittedName>
        <fullName evidence="1">Uncharacterized protein</fullName>
    </submittedName>
</protein>
<dbReference type="AlphaFoldDB" id="A0A8H7EAB3"/>
<dbReference type="EMBL" id="JAAABM010000016">
    <property type="protein sequence ID" value="KAF7672372.1"/>
    <property type="molecule type" value="Genomic_DNA"/>
</dbReference>
<name>A0A8H7EAB3_9PLEO</name>
<accession>A0A8H7EAB3</accession>
<sequence length="64" mass="7545">MVLVSKTSKMHNTSRLRPALEWTQNGPRVYRVTDRKSHCLRLVIAMSHDESCQRDMSRRTDRMA</sequence>